<dbReference type="eggNOG" id="KOG1418">
    <property type="taxonomic scope" value="Eukaryota"/>
</dbReference>
<comment type="similarity">
    <text evidence="2 12">Belongs to the two pore domain potassium channel (TC 1.A.1.8) family.</text>
</comment>
<accession>C3Z9W0</accession>
<dbReference type="InterPro" id="IPR003092">
    <property type="entry name" value="2pore_dom_K_chnl_TASK"/>
</dbReference>
<keyword evidence="7" id="KW-0630">Potassium</keyword>
<evidence type="ECO:0000256" key="14">
    <source>
        <dbReference type="SAM" id="Phobius"/>
    </source>
</evidence>
<evidence type="ECO:0000256" key="3">
    <source>
        <dbReference type="ARBA" id="ARBA00022448"/>
    </source>
</evidence>
<dbReference type="PANTHER" id="PTHR11003">
    <property type="entry name" value="POTASSIUM CHANNEL, SUBFAMILY K"/>
    <property type="match status" value="1"/>
</dbReference>
<dbReference type="PRINTS" id="PR01095">
    <property type="entry name" value="TASKCHANNEL"/>
</dbReference>
<dbReference type="SUPFAM" id="SSF81324">
    <property type="entry name" value="Voltage-gated potassium channels"/>
    <property type="match status" value="2"/>
</dbReference>
<feature type="domain" description="Potassium channel" evidence="15">
    <location>
        <begin position="240"/>
        <end position="322"/>
    </location>
</feature>
<evidence type="ECO:0000256" key="2">
    <source>
        <dbReference type="ARBA" id="ARBA00006666"/>
    </source>
</evidence>
<dbReference type="InterPro" id="IPR003280">
    <property type="entry name" value="2pore_dom_K_chnl"/>
</dbReference>
<keyword evidence="4" id="KW-0633">Potassium transport</keyword>
<evidence type="ECO:0000256" key="13">
    <source>
        <dbReference type="SAM" id="MobiDB-lite"/>
    </source>
</evidence>
<evidence type="ECO:0000256" key="5">
    <source>
        <dbReference type="ARBA" id="ARBA00022692"/>
    </source>
</evidence>
<name>C3Z9W0_BRAFL</name>
<feature type="transmembrane region" description="Helical" evidence="14">
    <location>
        <begin position="6"/>
        <end position="27"/>
    </location>
</feature>
<dbReference type="InterPro" id="IPR013099">
    <property type="entry name" value="K_chnl_dom"/>
</dbReference>
<proteinExistence type="inferred from homology"/>
<evidence type="ECO:0000256" key="8">
    <source>
        <dbReference type="ARBA" id="ARBA00022989"/>
    </source>
</evidence>
<feature type="transmembrane region" description="Helical" evidence="14">
    <location>
        <begin position="230"/>
        <end position="254"/>
    </location>
</feature>
<gene>
    <name evidence="16" type="ORF">BRAFLDRAFT_104456</name>
</gene>
<feature type="transmembrane region" description="Helical" evidence="14">
    <location>
        <begin position="266"/>
        <end position="284"/>
    </location>
</feature>
<evidence type="ECO:0000256" key="1">
    <source>
        <dbReference type="ARBA" id="ARBA00004141"/>
    </source>
</evidence>
<keyword evidence="10 14" id="KW-0472">Membrane</keyword>
<feature type="transmembrane region" description="Helical" evidence="14">
    <location>
        <begin position="296"/>
        <end position="315"/>
    </location>
</feature>
<dbReference type="GO" id="GO:0005267">
    <property type="term" value="F:potassium channel activity"/>
    <property type="evidence" value="ECO:0007669"/>
    <property type="project" value="UniProtKB-KW"/>
</dbReference>
<dbReference type="GO" id="GO:0016020">
    <property type="term" value="C:membrane"/>
    <property type="evidence" value="ECO:0007669"/>
    <property type="project" value="UniProtKB-SubCell"/>
</dbReference>
<feature type="transmembrane region" description="Helical" evidence="14">
    <location>
        <begin position="187"/>
        <end position="209"/>
    </location>
</feature>
<dbReference type="PANTHER" id="PTHR11003:SF338">
    <property type="entry name" value="PROTEIN CBG03693"/>
    <property type="match status" value="1"/>
</dbReference>
<evidence type="ECO:0000256" key="4">
    <source>
        <dbReference type="ARBA" id="ARBA00022538"/>
    </source>
</evidence>
<organism>
    <name type="scientific">Branchiostoma floridae</name>
    <name type="common">Florida lancelet</name>
    <name type="synonym">Amphioxus</name>
    <dbReference type="NCBI Taxonomy" id="7739"/>
    <lineage>
        <taxon>Eukaryota</taxon>
        <taxon>Metazoa</taxon>
        <taxon>Chordata</taxon>
        <taxon>Cephalochordata</taxon>
        <taxon>Leptocardii</taxon>
        <taxon>Amphioxiformes</taxon>
        <taxon>Branchiostomatidae</taxon>
        <taxon>Branchiostoma</taxon>
    </lineage>
</organism>
<keyword evidence="9 12" id="KW-0406">Ion transport</keyword>
<feature type="transmembrane region" description="Helical" evidence="14">
    <location>
        <begin position="154"/>
        <end position="175"/>
    </location>
</feature>
<dbReference type="AlphaFoldDB" id="C3Z9W0"/>
<evidence type="ECO:0000256" key="11">
    <source>
        <dbReference type="ARBA" id="ARBA00023303"/>
    </source>
</evidence>
<keyword evidence="8 14" id="KW-1133">Transmembrane helix</keyword>
<dbReference type="Gene3D" id="1.10.287.70">
    <property type="match status" value="1"/>
</dbReference>
<dbReference type="InParanoid" id="C3Z9W0"/>
<keyword evidence="3 12" id="KW-0813">Transport</keyword>
<sequence length="373" mass="40561">MSGRKVVALLVVFLLYLLLGGGVFHLLEEAEENRMREEVFTLQETLTGNTSELASLCAIGNYTADNIEGSPESDSPCCVPQKSIREILAYIEASVIWKMANLSENNDTCVHLEHLPMVVLSLDEINNIVDVVSLAIDRGLDPRSTPENNAPPRWSFWGAIQFSVTLLTTIGYGSMAPATPGGRVFCVLYGLLGIPLTAVLLGKIAHGLGGVAVRLTHKIHQFKPSWNNETVGVVVTTGLVVLGLVVFVLLPALTVSIVEEWVYLDALYFMFVSLSTIGFGDYLIGERRDINYSIVYSLLIVLWILLGLAYLVLIFDLISRSIEKVGEDRVEDQEMAGSSPEGGADDAEKVDGNCDVETVVGSVMSMDSETTSL</sequence>
<comment type="subcellular location">
    <subcellularLocation>
        <location evidence="1">Membrane</location>
        <topology evidence="1">Multi-pass membrane protein</topology>
    </subcellularLocation>
</comment>
<keyword evidence="5 12" id="KW-0812">Transmembrane</keyword>
<evidence type="ECO:0000259" key="15">
    <source>
        <dbReference type="Pfam" id="PF07885"/>
    </source>
</evidence>
<evidence type="ECO:0000256" key="7">
    <source>
        <dbReference type="ARBA" id="ARBA00022958"/>
    </source>
</evidence>
<feature type="region of interest" description="Disordered" evidence="13">
    <location>
        <begin position="330"/>
        <end position="352"/>
    </location>
</feature>
<dbReference type="FunFam" id="1.10.287.70:FF:000383">
    <property type="entry name" value="Uncharacterized protein"/>
    <property type="match status" value="1"/>
</dbReference>
<evidence type="ECO:0000313" key="16">
    <source>
        <dbReference type="EMBL" id="EEN50548.1"/>
    </source>
</evidence>
<dbReference type="STRING" id="7739.C3Z9W0"/>
<dbReference type="EMBL" id="GG666601">
    <property type="protein sequence ID" value="EEN50548.1"/>
    <property type="molecule type" value="Genomic_DNA"/>
</dbReference>
<evidence type="ECO:0000256" key="6">
    <source>
        <dbReference type="ARBA" id="ARBA00022826"/>
    </source>
</evidence>
<evidence type="ECO:0000256" key="9">
    <source>
        <dbReference type="ARBA" id="ARBA00023065"/>
    </source>
</evidence>
<feature type="domain" description="Potassium channel" evidence="15">
    <location>
        <begin position="149"/>
        <end position="205"/>
    </location>
</feature>
<keyword evidence="6" id="KW-0631">Potassium channel</keyword>
<dbReference type="Pfam" id="PF07885">
    <property type="entry name" value="Ion_trans_2"/>
    <property type="match status" value="2"/>
</dbReference>
<keyword evidence="11 12" id="KW-0407">Ion channel</keyword>
<evidence type="ECO:0000256" key="10">
    <source>
        <dbReference type="ARBA" id="ARBA00023136"/>
    </source>
</evidence>
<protein>
    <recommendedName>
        <fullName evidence="15">Potassium channel domain-containing protein</fullName>
    </recommendedName>
</protein>
<dbReference type="PRINTS" id="PR01333">
    <property type="entry name" value="2POREKCHANEL"/>
</dbReference>
<reference evidence="16" key="1">
    <citation type="journal article" date="2008" name="Nature">
        <title>The amphioxus genome and the evolution of the chordate karyotype.</title>
        <authorList>
            <consortium name="US DOE Joint Genome Institute (JGI-PGF)"/>
            <person name="Putnam N.H."/>
            <person name="Butts T."/>
            <person name="Ferrier D.E.K."/>
            <person name="Furlong R.F."/>
            <person name="Hellsten U."/>
            <person name="Kawashima T."/>
            <person name="Robinson-Rechavi M."/>
            <person name="Shoguchi E."/>
            <person name="Terry A."/>
            <person name="Yu J.-K."/>
            <person name="Benito-Gutierrez E.L."/>
            <person name="Dubchak I."/>
            <person name="Garcia-Fernandez J."/>
            <person name="Gibson-Brown J.J."/>
            <person name="Grigoriev I.V."/>
            <person name="Horton A.C."/>
            <person name="de Jong P.J."/>
            <person name="Jurka J."/>
            <person name="Kapitonov V.V."/>
            <person name="Kohara Y."/>
            <person name="Kuroki Y."/>
            <person name="Lindquist E."/>
            <person name="Lucas S."/>
            <person name="Osoegawa K."/>
            <person name="Pennacchio L.A."/>
            <person name="Salamov A.A."/>
            <person name="Satou Y."/>
            <person name="Sauka-Spengler T."/>
            <person name="Schmutz J."/>
            <person name="Shin-I T."/>
            <person name="Toyoda A."/>
            <person name="Bronner-Fraser M."/>
            <person name="Fujiyama A."/>
            <person name="Holland L.Z."/>
            <person name="Holland P.W.H."/>
            <person name="Satoh N."/>
            <person name="Rokhsar D.S."/>
        </authorList>
    </citation>
    <scope>NUCLEOTIDE SEQUENCE [LARGE SCALE GENOMIC DNA]</scope>
    <source>
        <strain evidence="16">S238N-H82</strain>
        <tissue evidence="16">Testes</tissue>
    </source>
</reference>
<evidence type="ECO:0000256" key="12">
    <source>
        <dbReference type="RuleBase" id="RU003857"/>
    </source>
</evidence>